<evidence type="ECO:0000313" key="4">
    <source>
        <dbReference type="Proteomes" id="UP001459277"/>
    </source>
</evidence>
<dbReference type="InterPro" id="IPR004332">
    <property type="entry name" value="Transposase_MuDR"/>
</dbReference>
<sequence>MTKLKRKIMSTLGLQKDFHDISIVFRAPQQLVGTQVFYNSIQLQCDNDVSIMWGVIKRAPQFIGSDLYVIVDTIGFNVDGASQCANKAGEQESVPVTIVYPSVTAEMSLPYNVRPSNAVAIDNIEDAEVLGSIHPCEGRGNTNGNEHNQTYLDEAIEMDDTRDVYEEFIDNDGAEDNSDFSDEVEVENNVEASPNPNPNPEWFTSNTWDNIHDPSPFLESGLMCWRPGDEPSKGMLFKNKAAVQHALTMFSVGLNKKFKYTKSDPGRLVVKCVHDACPWSVRAICSKRHKMWMMTTCNGPHSCSSLQVSHYKVWDAKQKAVAAIYGDFDESYAELPRFLAALKDADLTTMTQLKCDSRGVLGTCTFNCAFWAFGPCIEGFKQCRPMISIDATHLYGKYKGKLLIAMATDANNEVYPLVFAVVESESKETWGWFLACLTRFVTDRTNLCIIFDRHSGIKACFDDTSMTWLQPPRPITGTASAM</sequence>
<reference evidence="3 4" key="1">
    <citation type="submission" date="2024-01" db="EMBL/GenBank/DDBJ databases">
        <title>A telomere-to-telomere, gap-free genome of sweet tea (Lithocarpus litseifolius).</title>
        <authorList>
            <person name="Zhou J."/>
        </authorList>
    </citation>
    <scope>NUCLEOTIDE SEQUENCE [LARGE SCALE GENOMIC DNA]</scope>
    <source>
        <strain evidence="3">Zhou-2022a</strain>
        <tissue evidence="3">Leaf</tissue>
    </source>
</reference>
<accession>A0AAW2CRL8</accession>
<comment type="caution">
    <text evidence="3">The sequence shown here is derived from an EMBL/GenBank/DDBJ whole genome shotgun (WGS) entry which is preliminary data.</text>
</comment>
<feature type="domain" description="MULE transposase" evidence="2">
    <location>
        <begin position="387"/>
        <end position="459"/>
    </location>
</feature>
<dbReference type="AlphaFoldDB" id="A0AAW2CRL8"/>
<proteinExistence type="predicted"/>
<gene>
    <name evidence="3" type="ORF">SO802_019670</name>
</gene>
<dbReference type="Pfam" id="PF10551">
    <property type="entry name" value="MULE"/>
    <property type="match status" value="1"/>
</dbReference>
<dbReference type="InterPro" id="IPR018289">
    <property type="entry name" value="MULE_transposase_dom"/>
</dbReference>
<dbReference type="PANTHER" id="PTHR31973:SF195">
    <property type="entry name" value="MUDR FAMILY TRANSPOSASE"/>
    <property type="match status" value="1"/>
</dbReference>
<organism evidence="3 4">
    <name type="scientific">Lithocarpus litseifolius</name>
    <dbReference type="NCBI Taxonomy" id="425828"/>
    <lineage>
        <taxon>Eukaryota</taxon>
        <taxon>Viridiplantae</taxon>
        <taxon>Streptophyta</taxon>
        <taxon>Embryophyta</taxon>
        <taxon>Tracheophyta</taxon>
        <taxon>Spermatophyta</taxon>
        <taxon>Magnoliopsida</taxon>
        <taxon>eudicotyledons</taxon>
        <taxon>Gunneridae</taxon>
        <taxon>Pentapetalae</taxon>
        <taxon>rosids</taxon>
        <taxon>fabids</taxon>
        <taxon>Fagales</taxon>
        <taxon>Fagaceae</taxon>
        <taxon>Lithocarpus</taxon>
    </lineage>
</organism>
<dbReference type="PANTHER" id="PTHR31973">
    <property type="entry name" value="POLYPROTEIN, PUTATIVE-RELATED"/>
    <property type="match status" value="1"/>
</dbReference>
<name>A0AAW2CRL8_9ROSI</name>
<evidence type="ECO:0000259" key="1">
    <source>
        <dbReference type="Pfam" id="PF03108"/>
    </source>
</evidence>
<keyword evidence="4" id="KW-1185">Reference proteome</keyword>
<dbReference type="EMBL" id="JAZDWU010000006">
    <property type="protein sequence ID" value="KAL0000068.1"/>
    <property type="molecule type" value="Genomic_DNA"/>
</dbReference>
<evidence type="ECO:0000313" key="3">
    <source>
        <dbReference type="EMBL" id="KAL0000068.1"/>
    </source>
</evidence>
<protein>
    <recommendedName>
        <fullName evidence="5">Transposase MuDR plant domain-containing protein</fullName>
    </recommendedName>
</protein>
<evidence type="ECO:0000259" key="2">
    <source>
        <dbReference type="Pfam" id="PF10551"/>
    </source>
</evidence>
<evidence type="ECO:0008006" key="5">
    <source>
        <dbReference type="Google" id="ProtNLM"/>
    </source>
</evidence>
<dbReference type="Proteomes" id="UP001459277">
    <property type="component" value="Unassembled WGS sequence"/>
</dbReference>
<feature type="domain" description="Transposase MuDR plant" evidence="1">
    <location>
        <begin position="233"/>
        <end position="289"/>
    </location>
</feature>
<dbReference type="Pfam" id="PF03108">
    <property type="entry name" value="DBD_Tnp_Mut"/>
    <property type="match status" value="1"/>
</dbReference>